<dbReference type="InterPro" id="IPR013785">
    <property type="entry name" value="Aldolase_TIM"/>
</dbReference>
<feature type="domain" description="NADH:flavin oxidoreductase/NADH oxidase N-terminal" evidence="3">
    <location>
        <begin position="15"/>
        <end position="333"/>
    </location>
</feature>
<dbReference type="CDD" id="cd04733">
    <property type="entry name" value="OYE_like_2_FMN"/>
    <property type="match status" value="1"/>
</dbReference>
<evidence type="ECO:0000313" key="4">
    <source>
        <dbReference type="EMBL" id="ASN80894.1"/>
    </source>
</evidence>
<dbReference type="EMBL" id="CP021081">
    <property type="protein sequence ID" value="ASN80894.1"/>
    <property type="molecule type" value="Genomic_DNA"/>
</dbReference>
<dbReference type="InterPro" id="IPR001155">
    <property type="entry name" value="OxRdtase_FMN_N"/>
</dbReference>
<evidence type="ECO:0000256" key="2">
    <source>
        <dbReference type="ARBA" id="ARBA00023002"/>
    </source>
</evidence>
<reference evidence="4 5" key="1">
    <citation type="submission" date="2017-05" db="EMBL/GenBank/DDBJ databases">
        <title>The complete genome sequence of Deinococcus ficus isolated from the rhizosphere of the Ficus religiosa L. in Taiwan.</title>
        <authorList>
            <person name="Wu K.-M."/>
            <person name="Liao T.-L."/>
            <person name="Liu Y.-M."/>
            <person name="Young C.-C."/>
            <person name="Tsai S.-F."/>
        </authorList>
    </citation>
    <scope>NUCLEOTIDE SEQUENCE [LARGE SCALE GENOMIC DNA]</scope>
    <source>
        <strain evidence="4 5">CC-FR2-10</strain>
    </source>
</reference>
<proteinExistence type="predicted"/>
<dbReference type="RefSeq" id="WP_027461656.1">
    <property type="nucleotide sequence ID" value="NZ_CP021081.1"/>
</dbReference>
<dbReference type="Proteomes" id="UP000259030">
    <property type="component" value="Chromosome"/>
</dbReference>
<evidence type="ECO:0000313" key="5">
    <source>
        <dbReference type="Proteomes" id="UP000259030"/>
    </source>
</evidence>
<name>A0A221SW71_9DEIO</name>
<dbReference type="Pfam" id="PF00724">
    <property type="entry name" value="Oxidored_FMN"/>
    <property type="match status" value="1"/>
</dbReference>
<keyword evidence="2" id="KW-0560">Oxidoreductase</keyword>
<evidence type="ECO:0000256" key="1">
    <source>
        <dbReference type="ARBA" id="ARBA00022630"/>
    </source>
</evidence>
<dbReference type="Gene3D" id="3.20.20.70">
    <property type="entry name" value="Aldolase class I"/>
    <property type="match status" value="1"/>
</dbReference>
<evidence type="ECO:0000259" key="3">
    <source>
        <dbReference type="Pfam" id="PF00724"/>
    </source>
</evidence>
<dbReference type="PANTHER" id="PTHR43656">
    <property type="entry name" value="BINDING OXIDOREDUCTASE, PUTATIVE (AFU_ORTHOLOGUE AFUA_2G08260)-RELATED"/>
    <property type="match status" value="1"/>
</dbReference>
<sequence length="403" mass="43425">MPPVQADLLLPCGVTLHGRLFKGAMSEGLGDRAGAPRPELGRLYARWARSGIGLLITGNVMIAARALGEPGNVILEDDRHLAAFHDWAVRGQRDGTQVWVQLNHPGKQAPRGLNAETVAPSALPFPGAMGRAFATPRALTREEIHGLSGRFAASARLAQRAGFGGVQLHAAHGYLLSQFLSPRHNVRQDEYGGSPENRRRFLLETFAAVRAAVGPRFPVSVKLNSSDFVRGGLSEEESLEVVRTLGEAGCDLIEISGGTYEKPMMMLGRGERGGFFADFSRRARALAGVPVGVTGGFRDADVIREALDSGAADLIGLGRPLAVDPDFAGRVLRGETLPRLARPGRTGVRAVDRSGSFDTLWHEDALRRHSRGQPVRPDENMRLALLRILASTGVQAALRQRRA</sequence>
<dbReference type="KEGG" id="dfc:DFI_07690"/>
<dbReference type="GO" id="GO:0016491">
    <property type="term" value="F:oxidoreductase activity"/>
    <property type="evidence" value="ECO:0007669"/>
    <property type="project" value="UniProtKB-KW"/>
</dbReference>
<protein>
    <submittedName>
        <fullName evidence="4">NADH oxidase</fullName>
    </submittedName>
</protein>
<dbReference type="SUPFAM" id="SSF51395">
    <property type="entry name" value="FMN-linked oxidoreductases"/>
    <property type="match status" value="1"/>
</dbReference>
<dbReference type="InterPro" id="IPR051799">
    <property type="entry name" value="NADH_flavin_oxidoreductase"/>
</dbReference>
<accession>A0A221SW71</accession>
<dbReference type="AlphaFoldDB" id="A0A221SW71"/>
<organism evidence="4 5">
    <name type="scientific">Deinococcus ficus</name>
    <dbReference type="NCBI Taxonomy" id="317577"/>
    <lineage>
        <taxon>Bacteria</taxon>
        <taxon>Thermotogati</taxon>
        <taxon>Deinococcota</taxon>
        <taxon>Deinococci</taxon>
        <taxon>Deinococcales</taxon>
        <taxon>Deinococcaceae</taxon>
        <taxon>Deinococcus</taxon>
    </lineage>
</organism>
<keyword evidence="5" id="KW-1185">Reference proteome</keyword>
<dbReference type="STRING" id="317577.GCA_000419625_02380"/>
<dbReference type="PANTHER" id="PTHR43656:SF2">
    <property type="entry name" value="BINDING OXIDOREDUCTASE, PUTATIVE (AFU_ORTHOLOGUE AFUA_2G08260)-RELATED"/>
    <property type="match status" value="1"/>
</dbReference>
<dbReference type="GO" id="GO:0010181">
    <property type="term" value="F:FMN binding"/>
    <property type="evidence" value="ECO:0007669"/>
    <property type="project" value="InterPro"/>
</dbReference>
<keyword evidence="1" id="KW-0285">Flavoprotein</keyword>
<gene>
    <name evidence="4" type="ORF">DFI_07690</name>
</gene>